<dbReference type="PANTHER" id="PTHR35046:SF26">
    <property type="entry name" value="RNA-DIRECTED DNA POLYMERASE"/>
    <property type="match status" value="1"/>
</dbReference>
<dbReference type="PANTHER" id="PTHR35046">
    <property type="entry name" value="ZINC KNUCKLE (CCHC-TYPE) FAMILY PROTEIN"/>
    <property type="match status" value="1"/>
</dbReference>
<evidence type="ECO:0008006" key="4">
    <source>
        <dbReference type="Google" id="ProtNLM"/>
    </source>
</evidence>
<dbReference type="SUPFAM" id="SSF53098">
    <property type="entry name" value="Ribonuclease H-like"/>
    <property type="match status" value="1"/>
</dbReference>
<evidence type="ECO:0000256" key="1">
    <source>
        <dbReference type="SAM" id="Phobius"/>
    </source>
</evidence>
<keyword evidence="1" id="KW-0812">Transmembrane</keyword>
<reference evidence="2 3" key="1">
    <citation type="submission" date="2017-11" db="EMBL/GenBank/DDBJ databases">
        <title>De-novo sequencing of pomegranate (Punica granatum L.) genome.</title>
        <authorList>
            <person name="Akparov Z."/>
            <person name="Amiraslanov A."/>
            <person name="Hajiyeva S."/>
            <person name="Abbasov M."/>
            <person name="Kaur K."/>
            <person name="Hamwieh A."/>
            <person name="Solovyev V."/>
            <person name="Salamov A."/>
            <person name="Braich B."/>
            <person name="Kosarev P."/>
            <person name="Mahmoud A."/>
            <person name="Hajiyev E."/>
            <person name="Babayeva S."/>
            <person name="Izzatullayeva V."/>
            <person name="Mammadov A."/>
            <person name="Mammadov A."/>
            <person name="Sharifova S."/>
            <person name="Ojaghi J."/>
            <person name="Eynullazada K."/>
            <person name="Bayramov B."/>
            <person name="Abdulazimova A."/>
            <person name="Shahmuradov I."/>
        </authorList>
    </citation>
    <scope>NUCLEOTIDE SEQUENCE [LARGE SCALE GENOMIC DNA]</scope>
    <source>
        <strain evidence="3">cv. AG2017</strain>
        <tissue evidence="2">Leaf</tissue>
    </source>
</reference>
<organism evidence="2 3">
    <name type="scientific">Punica granatum</name>
    <name type="common">Pomegranate</name>
    <dbReference type="NCBI Taxonomy" id="22663"/>
    <lineage>
        <taxon>Eukaryota</taxon>
        <taxon>Viridiplantae</taxon>
        <taxon>Streptophyta</taxon>
        <taxon>Embryophyta</taxon>
        <taxon>Tracheophyta</taxon>
        <taxon>Spermatophyta</taxon>
        <taxon>Magnoliopsida</taxon>
        <taxon>eudicotyledons</taxon>
        <taxon>Gunneridae</taxon>
        <taxon>Pentapetalae</taxon>
        <taxon>rosids</taxon>
        <taxon>malvids</taxon>
        <taxon>Myrtales</taxon>
        <taxon>Lythraceae</taxon>
        <taxon>Punica</taxon>
    </lineage>
</organism>
<sequence>MQASKILCINSLFTNLTSKLVCISLIAMPVILIKTTHFILCYKSDDASHVADLFFKEVLRMHGIPMSIVSNRDPKFLSYFWKTLWAKGPHARTFTHGLGVSTFPWRRVTDTHEKEPPLPSRSDSGARPHSALGLHTLGVYGGVEPRDRWFGALDPVQCVPYGLGQEPQQIGKWK</sequence>
<proteinExistence type="predicted"/>
<protein>
    <recommendedName>
        <fullName evidence="4">Integrase catalytic domain-containing protein</fullName>
    </recommendedName>
</protein>
<comment type="caution">
    <text evidence="2">The sequence shown here is derived from an EMBL/GenBank/DDBJ whole genome shotgun (WGS) entry which is preliminary data.</text>
</comment>
<keyword evidence="1" id="KW-0472">Membrane</keyword>
<name>A0A2I0LDT8_PUNGR</name>
<dbReference type="AlphaFoldDB" id="A0A2I0LDT8"/>
<dbReference type="STRING" id="22663.A0A2I0LDT8"/>
<keyword evidence="1" id="KW-1133">Transmembrane helix</keyword>
<evidence type="ECO:0000313" key="2">
    <source>
        <dbReference type="EMBL" id="PKI78851.1"/>
    </source>
</evidence>
<evidence type="ECO:0000313" key="3">
    <source>
        <dbReference type="Proteomes" id="UP000233551"/>
    </source>
</evidence>
<gene>
    <name evidence="2" type="ORF">CRG98_000712</name>
</gene>
<dbReference type="EMBL" id="PGOL01000032">
    <property type="protein sequence ID" value="PKI78851.1"/>
    <property type="molecule type" value="Genomic_DNA"/>
</dbReference>
<accession>A0A2I0LDT8</accession>
<keyword evidence="3" id="KW-1185">Reference proteome</keyword>
<dbReference type="InterPro" id="IPR012337">
    <property type="entry name" value="RNaseH-like_sf"/>
</dbReference>
<feature type="transmembrane region" description="Helical" evidence="1">
    <location>
        <begin position="12"/>
        <end position="33"/>
    </location>
</feature>
<dbReference type="Proteomes" id="UP000233551">
    <property type="component" value="Unassembled WGS sequence"/>
</dbReference>